<dbReference type="GO" id="GO:0003677">
    <property type="term" value="F:DNA binding"/>
    <property type="evidence" value="ECO:0007669"/>
    <property type="project" value="InterPro"/>
</dbReference>
<dbReference type="OrthoDB" id="9182628at2"/>
<feature type="region of interest" description="Disordered" evidence="1">
    <location>
        <begin position="179"/>
        <end position="198"/>
    </location>
</feature>
<evidence type="ECO:0000256" key="1">
    <source>
        <dbReference type="SAM" id="MobiDB-lite"/>
    </source>
</evidence>
<dbReference type="InterPro" id="IPR008490">
    <property type="entry name" value="Transposase_InsH_N"/>
</dbReference>
<keyword evidence="5" id="KW-1185">Reference proteome</keyword>
<gene>
    <name evidence="4" type="ORF">IMCC3135_02770</name>
</gene>
<dbReference type="GO" id="GO:0004803">
    <property type="term" value="F:transposase activity"/>
    <property type="evidence" value="ECO:0007669"/>
    <property type="project" value="InterPro"/>
</dbReference>
<sequence>MTISYRTYVAEQDLLLPPSLQEWLPEGHLAYFISDTVDVLDLSAFHARYEKGGPRNQPFHPAMMVKVLLYGYSTGVFSSRKLARKLHEDVAFRVLAANNFPAHRTLCDFRALHLEELAELFVQVVRLANECGLIKLGTVAVDGTKPKANASRHKAMSYGHMLKAESDLKEQIKSLLEKAKATDAAEKHEPDLNIPDEIKRREKRLATITAAKERLEARQREADREKGRSEDDDQQPRNPDGSAKRGPKYKRKFGTPEDKAQENFTDPDSRIMKHSNGGFDQSYNGQTAVDAENQIIVAAELTQNAADSAELPIMLDAVKGNLQDLPEQTLADAGYRSEAVLEQLSELATNVTMALGREGRGNLSVNTVKYPHTAQMAEKLQTPVAQQLYRQRKHIVEPPYGWIKSVLGFRQFSLRGLDKVSCEWKLVCAALNLRRMAYL</sequence>
<evidence type="ECO:0000259" key="3">
    <source>
        <dbReference type="Pfam" id="PF05598"/>
    </source>
</evidence>
<organism evidence="4 5">
    <name type="scientific">Granulosicoccus antarcticus IMCC3135</name>
    <dbReference type="NCBI Taxonomy" id="1192854"/>
    <lineage>
        <taxon>Bacteria</taxon>
        <taxon>Pseudomonadati</taxon>
        <taxon>Pseudomonadota</taxon>
        <taxon>Gammaproteobacteria</taxon>
        <taxon>Chromatiales</taxon>
        <taxon>Granulosicoccaceae</taxon>
        <taxon>Granulosicoccus</taxon>
    </lineage>
</organism>
<dbReference type="RefSeq" id="WP_088916186.1">
    <property type="nucleotide sequence ID" value="NZ_CP018632.1"/>
</dbReference>
<evidence type="ECO:0000313" key="5">
    <source>
        <dbReference type="Proteomes" id="UP000250079"/>
    </source>
</evidence>
<name>A0A2Z2NSV3_9GAMM</name>
<evidence type="ECO:0008006" key="6">
    <source>
        <dbReference type="Google" id="ProtNLM"/>
    </source>
</evidence>
<reference evidence="4 5" key="1">
    <citation type="submission" date="2016-12" db="EMBL/GenBank/DDBJ databases">
        <authorList>
            <person name="Song W.-J."/>
            <person name="Kurnit D.M."/>
        </authorList>
    </citation>
    <scope>NUCLEOTIDE SEQUENCE [LARGE SCALE GENOMIC DNA]</scope>
    <source>
        <strain evidence="4 5">IMCC3135</strain>
    </source>
</reference>
<dbReference type="KEGG" id="gai:IMCC3135_02770"/>
<dbReference type="AlphaFoldDB" id="A0A2Z2NSV3"/>
<feature type="compositionally biased region" description="Basic and acidic residues" evidence="1">
    <location>
        <begin position="254"/>
        <end position="270"/>
    </location>
</feature>
<dbReference type="InterPro" id="IPR002559">
    <property type="entry name" value="Transposase_11"/>
</dbReference>
<feature type="region of interest" description="Disordered" evidence="1">
    <location>
        <begin position="214"/>
        <end position="270"/>
    </location>
</feature>
<feature type="compositionally biased region" description="Basic and acidic residues" evidence="1">
    <location>
        <begin position="214"/>
        <end position="229"/>
    </location>
</feature>
<dbReference type="InterPro" id="IPR047629">
    <property type="entry name" value="IS1182_transpos"/>
</dbReference>
<dbReference type="Pfam" id="PF01609">
    <property type="entry name" value="DDE_Tnp_1"/>
    <property type="match status" value="1"/>
</dbReference>
<dbReference type="PANTHER" id="PTHR33408:SF2">
    <property type="entry name" value="TRANSPOSASE DDE DOMAIN-CONTAINING PROTEIN"/>
    <property type="match status" value="1"/>
</dbReference>
<feature type="domain" description="Transposase IS4-like" evidence="2">
    <location>
        <begin position="270"/>
        <end position="433"/>
    </location>
</feature>
<dbReference type="PANTHER" id="PTHR33408">
    <property type="entry name" value="TRANSPOSASE"/>
    <property type="match status" value="1"/>
</dbReference>
<evidence type="ECO:0000313" key="4">
    <source>
        <dbReference type="EMBL" id="ASJ70667.1"/>
    </source>
</evidence>
<dbReference type="EMBL" id="CP018632">
    <property type="protein sequence ID" value="ASJ70667.1"/>
    <property type="molecule type" value="Genomic_DNA"/>
</dbReference>
<proteinExistence type="predicted"/>
<evidence type="ECO:0000259" key="2">
    <source>
        <dbReference type="Pfam" id="PF01609"/>
    </source>
</evidence>
<dbReference type="NCBIfam" id="NF033551">
    <property type="entry name" value="transpos_IS1182"/>
    <property type="match status" value="1"/>
</dbReference>
<feature type="domain" description="Transposase InsH N-terminal" evidence="3">
    <location>
        <begin position="19"/>
        <end position="111"/>
    </location>
</feature>
<protein>
    <recommendedName>
        <fullName evidence="6">Transposase InsH N-terminal domain-containing protein</fullName>
    </recommendedName>
</protein>
<accession>A0A2Z2NSV3</accession>
<dbReference type="Pfam" id="PF05598">
    <property type="entry name" value="DUF772"/>
    <property type="match status" value="1"/>
</dbReference>
<dbReference type="Proteomes" id="UP000250079">
    <property type="component" value="Chromosome"/>
</dbReference>
<dbReference type="GO" id="GO:0006313">
    <property type="term" value="P:DNA transposition"/>
    <property type="evidence" value="ECO:0007669"/>
    <property type="project" value="InterPro"/>
</dbReference>